<protein>
    <submittedName>
        <fullName evidence="2">Type 1 fimbrial protein</fullName>
    </submittedName>
</protein>
<feature type="domain" description="Fimbrial-type adhesion" evidence="1">
    <location>
        <begin position="46"/>
        <end position="197"/>
    </location>
</feature>
<dbReference type="PANTHER" id="PTHR33420:SF10">
    <property type="entry name" value="FIMBRIAE MAJOR SUBUNIT"/>
    <property type="match status" value="1"/>
</dbReference>
<dbReference type="InterPro" id="IPR008966">
    <property type="entry name" value="Adhesion_dom_sf"/>
</dbReference>
<dbReference type="Gene3D" id="2.60.40.1090">
    <property type="entry name" value="Fimbrial-type adhesion domain"/>
    <property type="match status" value="1"/>
</dbReference>
<dbReference type="GO" id="GO:0009289">
    <property type="term" value="C:pilus"/>
    <property type="evidence" value="ECO:0007669"/>
    <property type="project" value="InterPro"/>
</dbReference>
<dbReference type="AlphaFoldDB" id="A0A853H667"/>
<dbReference type="InterPro" id="IPR050263">
    <property type="entry name" value="Bact_Fimbrial_Adh_Pro"/>
</dbReference>
<reference evidence="2 3" key="1">
    <citation type="submission" date="2020-05" db="EMBL/GenBank/DDBJ databases">
        <title>The draft genome of Cronobacter sakazakii strain 145005.</title>
        <authorList>
            <person name="Yang J."/>
            <person name="Liu L."/>
            <person name="Feng Y."/>
            <person name="Zong Z."/>
        </authorList>
    </citation>
    <scope>NUCLEOTIDE SEQUENCE [LARGE SCALE GENOMIC DNA]</scope>
    <source>
        <strain evidence="2 3">145005</strain>
    </source>
</reference>
<dbReference type="Pfam" id="PF00419">
    <property type="entry name" value="Fimbrial"/>
    <property type="match status" value="1"/>
</dbReference>
<sequence length="198" mass="21309">MYTAIILPRLIWLFSRLAGMLLFICYATCCFADKCINAGDCKINVSFTGTYMEETCAVNINNASSAETITLPVLSTTVLQKAGTEAGSQQFSVTLTHCPVDKTVSLRFVNDNGLADMNTGNLLNESGTGYSENVQIRLRNADGAQMVINDETSTQEYVIPATGDAITHYYIAAYYAAGNGNVTPGVVGTLANIDLIYK</sequence>
<dbReference type="Proteomes" id="UP000548673">
    <property type="component" value="Unassembled WGS sequence"/>
</dbReference>
<dbReference type="SUPFAM" id="SSF49401">
    <property type="entry name" value="Bacterial adhesins"/>
    <property type="match status" value="1"/>
</dbReference>
<organism evidence="2 3">
    <name type="scientific">Cronobacter sakazakii</name>
    <name type="common">Enterobacter sakazakii</name>
    <dbReference type="NCBI Taxonomy" id="28141"/>
    <lineage>
        <taxon>Bacteria</taxon>
        <taxon>Pseudomonadati</taxon>
        <taxon>Pseudomonadota</taxon>
        <taxon>Gammaproteobacteria</taxon>
        <taxon>Enterobacterales</taxon>
        <taxon>Enterobacteriaceae</taxon>
        <taxon>Cronobacter</taxon>
    </lineage>
</organism>
<dbReference type="InterPro" id="IPR000259">
    <property type="entry name" value="Adhesion_dom_fimbrial"/>
</dbReference>
<evidence type="ECO:0000259" key="1">
    <source>
        <dbReference type="Pfam" id="PF00419"/>
    </source>
</evidence>
<dbReference type="GO" id="GO:0043709">
    <property type="term" value="P:cell adhesion involved in single-species biofilm formation"/>
    <property type="evidence" value="ECO:0007669"/>
    <property type="project" value="TreeGrafter"/>
</dbReference>
<proteinExistence type="predicted"/>
<name>A0A853H667_CROSK</name>
<dbReference type="InterPro" id="IPR036937">
    <property type="entry name" value="Adhesion_dom_fimbrial_sf"/>
</dbReference>
<dbReference type="EMBL" id="JABTXY010000025">
    <property type="protein sequence ID" value="NYV43586.1"/>
    <property type="molecule type" value="Genomic_DNA"/>
</dbReference>
<comment type="caution">
    <text evidence="2">The sequence shown here is derived from an EMBL/GenBank/DDBJ whole genome shotgun (WGS) entry which is preliminary data.</text>
</comment>
<dbReference type="PANTHER" id="PTHR33420">
    <property type="entry name" value="FIMBRIAL SUBUNIT ELFA-RELATED"/>
    <property type="match status" value="1"/>
</dbReference>
<evidence type="ECO:0000313" key="2">
    <source>
        <dbReference type="EMBL" id="NYV43586.1"/>
    </source>
</evidence>
<evidence type="ECO:0000313" key="3">
    <source>
        <dbReference type="Proteomes" id="UP000548673"/>
    </source>
</evidence>
<accession>A0A853H667</accession>
<gene>
    <name evidence="2" type="ORF">HRR37_14715</name>
</gene>